<organism evidence="3 4">
    <name type="scientific">Pontibacillus chungwhensis BH030062</name>
    <dbReference type="NCBI Taxonomy" id="1385513"/>
    <lineage>
        <taxon>Bacteria</taxon>
        <taxon>Bacillati</taxon>
        <taxon>Bacillota</taxon>
        <taxon>Bacilli</taxon>
        <taxon>Bacillales</taxon>
        <taxon>Bacillaceae</taxon>
        <taxon>Pontibacillus</taxon>
    </lineage>
</organism>
<evidence type="ECO:0000259" key="2">
    <source>
        <dbReference type="Pfam" id="PF22636"/>
    </source>
</evidence>
<reference evidence="3 4" key="1">
    <citation type="submission" date="2013-08" db="EMBL/GenBank/DDBJ databases">
        <title>Genome of Pontibacillus chungwhensis.</title>
        <authorList>
            <person name="Wang Q."/>
            <person name="Wang G."/>
        </authorList>
    </citation>
    <scope>NUCLEOTIDE SEQUENCE [LARGE SCALE GENOMIC DNA]</scope>
    <source>
        <strain evidence="3 4">BH030062</strain>
    </source>
</reference>
<dbReference type="SUPFAM" id="SSF54637">
    <property type="entry name" value="Thioesterase/thiol ester dehydrase-isomerase"/>
    <property type="match status" value="1"/>
</dbReference>
<keyword evidence="4" id="KW-1185">Reference proteome</keyword>
<feature type="active site" evidence="1">
    <location>
        <position position="44"/>
    </location>
</feature>
<name>A0A0A2VA77_9BACI</name>
<dbReference type="InterPro" id="IPR029069">
    <property type="entry name" value="HotDog_dom_sf"/>
</dbReference>
<evidence type="ECO:0000313" key="4">
    <source>
        <dbReference type="Proteomes" id="UP000030153"/>
    </source>
</evidence>
<dbReference type="EMBL" id="AVBG01000011">
    <property type="protein sequence ID" value="KGP90615.1"/>
    <property type="molecule type" value="Genomic_DNA"/>
</dbReference>
<dbReference type="PIRSF" id="PIRSF014972">
    <property type="entry name" value="FlK"/>
    <property type="match status" value="1"/>
</dbReference>
<feature type="domain" description="Fluoroacetyl-CoA-specific thioesterase-like" evidence="2">
    <location>
        <begin position="17"/>
        <end position="120"/>
    </location>
</feature>
<dbReference type="PANTHER" id="PTHR36934">
    <property type="entry name" value="BLR0278 PROTEIN"/>
    <property type="match status" value="1"/>
</dbReference>
<feature type="active site" evidence="1">
    <location>
        <position position="36"/>
    </location>
</feature>
<dbReference type="InterPro" id="IPR025540">
    <property type="entry name" value="FlK"/>
</dbReference>
<accession>A0A0A2VA77</accession>
<dbReference type="InterPro" id="IPR054485">
    <property type="entry name" value="FlK-like_dom"/>
</dbReference>
<dbReference type="OrthoDB" id="6902891at2"/>
<protein>
    <submittedName>
        <fullName evidence="3">Thioesterase</fullName>
    </submittedName>
</protein>
<dbReference type="PANTHER" id="PTHR36934:SF1">
    <property type="entry name" value="THIOESTERASE DOMAIN-CONTAINING PROTEIN"/>
    <property type="match status" value="1"/>
</dbReference>
<dbReference type="STRING" id="1385513.N780_04300"/>
<dbReference type="eggNOG" id="COG5496">
    <property type="taxonomic scope" value="Bacteria"/>
</dbReference>
<evidence type="ECO:0000313" key="3">
    <source>
        <dbReference type="EMBL" id="KGP90615.1"/>
    </source>
</evidence>
<proteinExistence type="predicted"/>
<dbReference type="Proteomes" id="UP000030153">
    <property type="component" value="Unassembled WGS sequence"/>
</dbReference>
<feature type="active site" evidence="1">
    <location>
        <position position="70"/>
    </location>
</feature>
<dbReference type="AlphaFoldDB" id="A0A0A2VA77"/>
<gene>
    <name evidence="3" type="ORF">N780_04300</name>
</gene>
<comment type="caution">
    <text evidence="3">The sequence shown here is derived from an EMBL/GenBank/DDBJ whole genome shotgun (WGS) entry which is preliminary data.</text>
</comment>
<dbReference type="Gene3D" id="3.10.129.10">
    <property type="entry name" value="Hotdog Thioesterase"/>
    <property type="match status" value="1"/>
</dbReference>
<sequence>MKEGLFIGQTAEITATVTSDMVAQFEGNVVHPAYSTVSMVYHMEWAARQIILPYLEDHEEGIGASVTVKHVAPTAVDTTITVKATVTALKNHLVITEVEARNEKGLIGKGEVTQAILPKEQIEERIEASLVSNA</sequence>
<evidence type="ECO:0000256" key="1">
    <source>
        <dbReference type="PIRSR" id="PIRSR014972-1"/>
    </source>
</evidence>
<dbReference type="Pfam" id="PF22636">
    <property type="entry name" value="FlK"/>
    <property type="match status" value="1"/>
</dbReference>
<dbReference type="RefSeq" id="WP_036785357.1">
    <property type="nucleotide sequence ID" value="NZ_AVBG01000011.1"/>
</dbReference>